<gene>
    <name evidence="2" type="ORF">H0G86_000820</name>
</gene>
<evidence type="ECO:0000259" key="1">
    <source>
        <dbReference type="Pfam" id="PF17667"/>
    </source>
</evidence>
<sequence length="127" mass="14205">MYVGLPRFHEIFFGDVAGLEAASEAVFDKCQEKHNEEGELLKEATDQGEANVARYYHHETVHVRSQVDEIHGNIRRRLISRDAKAYRMEPLFQSADGEGDSGRIAGLGGLFLLNPVALPVNEHGQRC</sequence>
<protein>
    <submittedName>
        <fullName evidence="2">Pkinase_fungal domain-containing protein</fullName>
    </submittedName>
</protein>
<dbReference type="InterPro" id="IPR040976">
    <property type="entry name" value="Pkinase_fungal"/>
</dbReference>
<organism evidence="2 3">
    <name type="scientific">Trichoderma simmonsii</name>
    <dbReference type="NCBI Taxonomy" id="1491479"/>
    <lineage>
        <taxon>Eukaryota</taxon>
        <taxon>Fungi</taxon>
        <taxon>Dikarya</taxon>
        <taxon>Ascomycota</taxon>
        <taxon>Pezizomycotina</taxon>
        <taxon>Sordariomycetes</taxon>
        <taxon>Hypocreomycetidae</taxon>
        <taxon>Hypocreales</taxon>
        <taxon>Hypocreaceae</taxon>
        <taxon>Trichoderma</taxon>
    </lineage>
</organism>
<dbReference type="AlphaFoldDB" id="A0A8G0L5C2"/>
<name>A0A8G0L5C2_9HYPO</name>
<accession>A0A8G0L5C2</accession>
<reference evidence="2 3" key="1">
    <citation type="journal article" date="2021" name="BMC Genomics">
        <title>Telomere-to-telomere genome assembly of asparaginase-producing Trichoderma simmonsii.</title>
        <authorList>
            <person name="Chung D."/>
            <person name="Kwon Y.M."/>
            <person name="Yang Y."/>
        </authorList>
    </citation>
    <scope>NUCLEOTIDE SEQUENCE [LARGE SCALE GENOMIC DNA]</scope>
    <source>
        <strain evidence="2 3">GH-Sj1</strain>
    </source>
</reference>
<evidence type="ECO:0000313" key="2">
    <source>
        <dbReference type="EMBL" id="QYS93445.1"/>
    </source>
</evidence>
<dbReference type="Pfam" id="PF17667">
    <property type="entry name" value="Pkinase_fungal"/>
    <property type="match status" value="1"/>
</dbReference>
<dbReference type="Proteomes" id="UP000826661">
    <property type="component" value="Chromosome I"/>
</dbReference>
<proteinExistence type="predicted"/>
<dbReference type="EMBL" id="CP075864">
    <property type="protein sequence ID" value="QYS93445.1"/>
    <property type="molecule type" value="Genomic_DNA"/>
</dbReference>
<feature type="domain" description="Fungal-type protein kinase" evidence="1">
    <location>
        <begin position="32"/>
        <end position="85"/>
    </location>
</feature>
<evidence type="ECO:0000313" key="3">
    <source>
        <dbReference type="Proteomes" id="UP000826661"/>
    </source>
</evidence>
<keyword evidence="3" id="KW-1185">Reference proteome</keyword>